<accession>A0A3B0UQU6</accession>
<dbReference type="InterPro" id="IPR024983">
    <property type="entry name" value="CHAT_dom"/>
</dbReference>
<dbReference type="GO" id="GO:0007165">
    <property type="term" value="P:signal transduction"/>
    <property type="evidence" value="ECO:0007669"/>
    <property type="project" value="InterPro"/>
</dbReference>
<proteinExistence type="predicted"/>
<dbReference type="Gene3D" id="3.40.50.10140">
    <property type="entry name" value="Toll/interleukin-1 receptor homology (TIR) domain"/>
    <property type="match status" value="1"/>
</dbReference>
<evidence type="ECO:0000259" key="1">
    <source>
        <dbReference type="PROSITE" id="PS50104"/>
    </source>
</evidence>
<dbReference type="PROSITE" id="PS50104">
    <property type="entry name" value="TIR"/>
    <property type="match status" value="1"/>
</dbReference>
<protein>
    <submittedName>
        <fullName evidence="2">TPR repeat</fullName>
    </submittedName>
</protein>
<dbReference type="InterPro" id="IPR035897">
    <property type="entry name" value="Toll_tir_struct_dom_sf"/>
</dbReference>
<name>A0A3B0UQU6_9ZZZZ</name>
<dbReference type="Pfam" id="PF12770">
    <property type="entry name" value="CHAT"/>
    <property type="match status" value="1"/>
</dbReference>
<sequence>MTQHIFISHSTKDDSIVKKLREILEAHHLQTWVDSRQLSAGQQLAPEIEKAIDEARHFMVIISPAVINKPRWVRRELHHALQVEEARHDGYKVIPVLLPGVEFATLELFFNEEITAIQMKGGPTGFSEAMPQLFAALGEQLPEDWQSAKMVMVEPVAELLLELTDPHIVEKDGVRRAVATAELTYNPADDGDGLKSRAISSRRYKVTAPLGPVELSEIRWYIEKYYQWPTGVFKGIAEKTEANLPVWGKALYDAALGGESAQEPLAEWQRQSGSRRFSIQVDAEPPEGTDDEEAALLREAASDWLSLPWEIMHDGTGYLAQGANGVRVRRRLPNRKRTITLDAKLPIRVLLLSPRPEIDKGGNPVGYLDHRASALPLVQAVENLGQALVVVDILHPPTFPALKNALKRAKEANDPYEIVHFDGHGVYDRREGLGALCFESPRDGQKLGKRLLALVHATDLAAELRAYGVPLIYLDACQTAQATDDPKASVAAKLLEEGVGSVVAMSHTVLVETAHRFVESFYTGLAQGQRVGDAMLAGQAELYGDTYRGKMMGAGDLRRIKAATGNETAAHKAWLQARDAYLAYRQQGGVCTIRRREIGGACFGSAGARKSG</sequence>
<organism evidence="2">
    <name type="scientific">hydrothermal vent metagenome</name>
    <dbReference type="NCBI Taxonomy" id="652676"/>
    <lineage>
        <taxon>unclassified sequences</taxon>
        <taxon>metagenomes</taxon>
        <taxon>ecological metagenomes</taxon>
    </lineage>
</organism>
<dbReference type="Pfam" id="PF13676">
    <property type="entry name" value="TIR_2"/>
    <property type="match status" value="1"/>
</dbReference>
<dbReference type="InterPro" id="IPR000157">
    <property type="entry name" value="TIR_dom"/>
</dbReference>
<dbReference type="EMBL" id="UOEU01000434">
    <property type="protein sequence ID" value="VAW33248.1"/>
    <property type="molecule type" value="Genomic_DNA"/>
</dbReference>
<gene>
    <name evidence="2" type="ORF">MNBD_CHLOROFLEXI01-39</name>
</gene>
<dbReference type="SUPFAM" id="SSF52200">
    <property type="entry name" value="Toll/Interleukin receptor TIR domain"/>
    <property type="match status" value="1"/>
</dbReference>
<evidence type="ECO:0000313" key="2">
    <source>
        <dbReference type="EMBL" id="VAW33248.1"/>
    </source>
</evidence>
<feature type="domain" description="TIR" evidence="1">
    <location>
        <begin position="1"/>
        <end position="152"/>
    </location>
</feature>
<dbReference type="AlphaFoldDB" id="A0A3B0UQU6"/>
<dbReference type="SMART" id="SM00255">
    <property type="entry name" value="TIR"/>
    <property type="match status" value="1"/>
</dbReference>
<reference evidence="2" key="1">
    <citation type="submission" date="2018-06" db="EMBL/GenBank/DDBJ databases">
        <authorList>
            <person name="Zhirakovskaya E."/>
        </authorList>
    </citation>
    <scope>NUCLEOTIDE SEQUENCE</scope>
</reference>